<feature type="domain" description="HMA" evidence="3">
    <location>
        <begin position="1"/>
        <end position="64"/>
    </location>
</feature>
<dbReference type="SUPFAM" id="SSF55008">
    <property type="entry name" value="HMA, heavy metal-associated domain"/>
    <property type="match status" value="1"/>
</dbReference>
<dbReference type="Proteomes" id="UP001177003">
    <property type="component" value="Chromosome 4"/>
</dbReference>
<comment type="subcellular location">
    <subcellularLocation>
        <location evidence="1">Membrane</location>
        <topology evidence="1">Peripheral membrane protein</topology>
    </subcellularLocation>
</comment>
<keyword evidence="2" id="KW-0479">Metal-binding</keyword>
<organism evidence="4 5">
    <name type="scientific">Lactuca saligna</name>
    <name type="common">Willowleaf lettuce</name>
    <dbReference type="NCBI Taxonomy" id="75948"/>
    <lineage>
        <taxon>Eukaryota</taxon>
        <taxon>Viridiplantae</taxon>
        <taxon>Streptophyta</taxon>
        <taxon>Embryophyta</taxon>
        <taxon>Tracheophyta</taxon>
        <taxon>Spermatophyta</taxon>
        <taxon>Magnoliopsida</taxon>
        <taxon>eudicotyledons</taxon>
        <taxon>Gunneridae</taxon>
        <taxon>Pentapetalae</taxon>
        <taxon>asterids</taxon>
        <taxon>campanulids</taxon>
        <taxon>Asterales</taxon>
        <taxon>Asteraceae</taxon>
        <taxon>Cichorioideae</taxon>
        <taxon>Cichorieae</taxon>
        <taxon>Lactucinae</taxon>
        <taxon>Lactuca</taxon>
    </lineage>
</organism>
<dbReference type="PANTHER" id="PTHR22814:SF361">
    <property type="entry name" value="HEAVY METAL-ASSOCIATED DOMAIN, HMA, HEAVY METAL-ASSOCIATED DOMAIN SUPERFAMILY"/>
    <property type="match status" value="1"/>
</dbReference>
<evidence type="ECO:0000259" key="3">
    <source>
        <dbReference type="PROSITE" id="PS50846"/>
    </source>
</evidence>
<reference evidence="4" key="1">
    <citation type="submission" date="2023-04" db="EMBL/GenBank/DDBJ databases">
        <authorList>
            <person name="Vijverberg K."/>
            <person name="Xiong W."/>
            <person name="Schranz E."/>
        </authorList>
    </citation>
    <scope>NUCLEOTIDE SEQUENCE</scope>
</reference>
<evidence type="ECO:0000256" key="2">
    <source>
        <dbReference type="ARBA" id="ARBA00022723"/>
    </source>
</evidence>
<sequence>MTTVEMIVDMDCHGCERKVRKALQNLDGVDNIDIDMDLQKVTVTGWVDQEKVLRKVRKTGKKAELWTNPYNPEAIGFTQQYGDMYTQHSDRSSNYYQDVEQPDISTLNYYGSGYYGNREVTYQQLPYSSSDIGERASIAFSDENVNACSIM</sequence>
<dbReference type="Gene3D" id="3.30.70.100">
    <property type="match status" value="1"/>
</dbReference>
<dbReference type="InterPro" id="IPR036163">
    <property type="entry name" value="HMA_dom_sf"/>
</dbReference>
<dbReference type="InterPro" id="IPR006121">
    <property type="entry name" value="HMA_dom"/>
</dbReference>
<dbReference type="CDD" id="cd00371">
    <property type="entry name" value="HMA"/>
    <property type="match status" value="1"/>
</dbReference>
<keyword evidence="5" id="KW-1185">Reference proteome</keyword>
<dbReference type="PANTHER" id="PTHR22814">
    <property type="entry name" value="COPPER TRANSPORT PROTEIN ATOX1-RELATED"/>
    <property type="match status" value="1"/>
</dbReference>
<proteinExistence type="predicted"/>
<protein>
    <recommendedName>
        <fullName evidence="3">HMA domain-containing protein</fullName>
    </recommendedName>
</protein>
<accession>A0AA36E199</accession>
<evidence type="ECO:0000313" key="5">
    <source>
        <dbReference type="Proteomes" id="UP001177003"/>
    </source>
</evidence>
<name>A0AA36E199_LACSI</name>
<dbReference type="GO" id="GO:0016020">
    <property type="term" value="C:membrane"/>
    <property type="evidence" value="ECO:0007669"/>
    <property type="project" value="UniProtKB-SubCell"/>
</dbReference>
<evidence type="ECO:0000256" key="1">
    <source>
        <dbReference type="ARBA" id="ARBA00004170"/>
    </source>
</evidence>
<dbReference type="PROSITE" id="PS50846">
    <property type="entry name" value="HMA_2"/>
    <property type="match status" value="1"/>
</dbReference>
<dbReference type="GO" id="GO:0046872">
    <property type="term" value="F:metal ion binding"/>
    <property type="evidence" value="ECO:0007669"/>
    <property type="project" value="UniProtKB-KW"/>
</dbReference>
<dbReference type="GO" id="GO:0009626">
    <property type="term" value="P:plant-type hypersensitive response"/>
    <property type="evidence" value="ECO:0007669"/>
    <property type="project" value="UniProtKB-KW"/>
</dbReference>
<dbReference type="AlphaFoldDB" id="A0AA36E199"/>
<evidence type="ECO:0000313" key="4">
    <source>
        <dbReference type="EMBL" id="CAI9279549.1"/>
    </source>
</evidence>
<gene>
    <name evidence="4" type="ORF">LSALG_LOCUS19344</name>
</gene>
<dbReference type="Pfam" id="PF00403">
    <property type="entry name" value="HMA"/>
    <property type="match status" value="1"/>
</dbReference>
<dbReference type="EMBL" id="OX465080">
    <property type="protein sequence ID" value="CAI9279549.1"/>
    <property type="molecule type" value="Genomic_DNA"/>
</dbReference>